<organism evidence="3 4">
    <name type="scientific">Micromonospora viridifaciens</name>
    <dbReference type="NCBI Taxonomy" id="1881"/>
    <lineage>
        <taxon>Bacteria</taxon>
        <taxon>Bacillati</taxon>
        <taxon>Actinomycetota</taxon>
        <taxon>Actinomycetes</taxon>
        <taxon>Micromonosporales</taxon>
        <taxon>Micromonosporaceae</taxon>
        <taxon>Micromonospora</taxon>
    </lineage>
</organism>
<dbReference type="SUPFAM" id="SSF49503">
    <property type="entry name" value="Cupredoxins"/>
    <property type="match status" value="1"/>
</dbReference>
<feature type="domain" description="Plastocyanin-like" evidence="2">
    <location>
        <begin position="14"/>
        <end position="53"/>
    </location>
</feature>
<dbReference type="Pfam" id="PF07731">
    <property type="entry name" value="Cu-oxidase_2"/>
    <property type="match status" value="1"/>
</dbReference>
<protein>
    <submittedName>
        <fullName evidence="3">Multicopper oxidase</fullName>
    </submittedName>
</protein>
<evidence type="ECO:0000313" key="3">
    <source>
        <dbReference type="EMBL" id="SCF29874.1"/>
    </source>
</evidence>
<dbReference type="Gene3D" id="2.60.40.420">
    <property type="entry name" value="Cupredoxins - blue copper proteins"/>
    <property type="match status" value="1"/>
</dbReference>
<dbReference type="InterPro" id="IPR011706">
    <property type="entry name" value="Cu-oxidase_C"/>
</dbReference>
<name>A0A1C4ZAF3_MICVI</name>
<dbReference type="AlphaFoldDB" id="A0A1C4ZAF3"/>
<dbReference type="InterPro" id="IPR002355">
    <property type="entry name" value="Cu_oxidase_Cu_BS"/>
</dbReference>
<evidence type="ECO:0000259" key="2">
    <source>
        <dbReference type="Pfam" id="PF07731"/>
    </source>
</evidence>
<evidence type="ECO:0000256" key="1">
    <source>
        <dbReference type="ARBA" id="ARBA00022723"/>
    </source>
</evidence>
<sequence length="54" mass="5963">MAAQVLLAGGFLSVRPSEAVEVAVRFTDYAGTFMLHCHNLEHEDMAMMADFTTE</sequence>
<dbReference type="Proteomes" id="UP000198242">
    <property type="component" value="Chromosome I"/>
</dbReference>
<dbReference type="PROSITE" id="PS00080">
    <property type="entry name" value="MULTICOPPER_OXIDASE2"/>
    <property type="match status" value="1"/>
</dbReference>
<accession>A0A1C4ZAF3</accession>
<evidence type="ECO:0000313" key="4">
    <source>
        <dbReference type="Proteomes" id="UP000198242"/>
    </source>
</evidence>
<proteinExistence type="predicted"/>
<dbReference type="EMBL" id="LT607411">
    <property type="protein sequence ID" value="SCF29874.1"/>
    <property type="molecule type" value="Genomic_DNA"/>
</dbReference>
<gene>
    <name evidence="3" type="ORF">GA0074695_5303</name>
</gene>
<dbReference type="GO" id="GO:0005507">
    <property type="term" value="F:copper ion binding"/>
    <property type="evidence" value="ECO:0007669"/>
    <property type="project" value="InterPro"/>
</dbReference>
<reference evidence="4" key="1">
    <citation type="submission" date="2016-06" db="EMBL/GenBank/DDBJ databases">
        <authorList>
            <person name="Varghese N."/>
            <person name="Submissions Spin"/>
        </authorList>
    </citation>
    <scope>NUCLEOTIDE SEQUENCE [LARGE SCALE GENOMIC DNA]</scope>
    <source>
        <strain evidence="4">DSM 43909</strain>
    </source>
</reference>
<keyword evidence="1" id="KW-0479">Metal-binding</keyword>
<keyword evidence="4" id="KW-1185">Reference proteome</keyword>
<dbReference type="GO" id="GO:0016491">
    <property type="term" value="F:oxidoreductase activity"/>
    <property type="evidence" value="ECO:0007669"/>
    <property type="project" value="InterPro"/>
</dbReference>
<dbReference type="InterPro" id="IPR008972">
    <property type="entry name" value="Cupredoxin"/>
</dbReference>